<dbReference type="Gene3D" id="3.40.50.720">
    <property type="entry name" value="NAD(P)-binding Rossmann-like Domain"/>
    <property type="match status" value="2"/>
</dbReference>
<dbReference type="RefSeq" id="WP_100162126.1">
    <property type="nucleotide sequence ID" value="NZ_PGTB01000022.1"/>
</dbReference>
<feature type="domain" description="D-isomer specific 2-hydroxyacid dehydrogenase catalytic" evidence="6">
    <location>
        <begin position="18"/>
        <end position="328"/>
    </location>
</feature>
<gene>
    <name evidence="8" type="ORF">CVM52_08725</name>
</gene>
<dbReference type="SUPFAM" id="SSF51735">
    <property type="entry name" value="NAD(P)-binding Rossmann-fold domains"/>
    <property type="match status" value="1"/>
</dbReference>
<dbReference type="Pfam" id="PF00389">
    <property type="entry name" value="2-Hacid_dh"/>
    <property type="match status" value="1"/>
</dbReference>
<organism evidence="8 9">
    <name type="scientific">Pseudooceanicola lipolyticus</name>
    <dbReference type="NCBI Taxonomy" id="2029104"/>
    <lineage>
        <taxon>Bacteria</taxon>
        <taxon>Pseudomonadati</taxon>
        <taxon>Pseudomonadota</taxon>
        <taxon>Alphaproteobacteria</taxon>
        <taxon>Rhodobacterales</taxon>
        <taxon>Paracoccaceae</taxon>
        <taxon>Pseudooceanicola</taxon>
    </lineage>
</organism>
<dbReference type="PROSITE" id="PS00065">
    <property type="entry name" value="D_2_HYDROXYACID_DH_1"/>
    <property type="match status" value="1"/>
</dbReference>
<dbReference type="PANTHER" id="PTHR42789:SF1">
    <property type="entry name" value="D-ISOMER SPECIFIC 2-HYDROXYACID DEHYDROGENASE FAMILY PROTEIN (AFU_ORTHOLOGUE AFUA_6G10090)"/>
    <property type="match status" value="1"/>
</dbReference>
<dbReference type="InterPro" id="IPR036291">
    <property type="entry name" value="NAD(P)-bd_dom_sf"/>
</dbReference>
<evidence type="ECO:0000256" key="3">
    <source>
        <dbReference type="ARBA" id="ARBA00023002"/>
    </source>
</evidence>
<evidence type="ECO:0000313" key="9">
    <source>
        <dbReference type="Proteomes" id="UP000231553"/>
    </source>
</evidence>
<evidence type="ECO:0000313" key="8">
    <source>
        <dbReference type="EMBL" id="PJE37106.1"/>
    </source>
</evidence>
<dbReference type="GO" id="GO:0008652">
    <property type="term" value="P:amino acid biosynthetic process"/>
    <property type="evidence" value="ECO:0007669"/>
    <property type="project" value="UniProtKB-KW"/>
</dbReference>
<keyword evidence="2" id="KW-0028">Amino-acid biosynthesis</keyword>
<dbReference type="PANTHER" id="PTHR42789">
    <property type="entry name" value="D-ISOMER SPECIFIC 2-HYDROXYACID DEHYDROGENASE FAMILY PROTEIN (AFU_ORTHOLOGUE AFUA_6G10090)"/>
    <property type="match status" value="1"/>
</dbReference>
<dbReference type="InterPro" id="IPR050857">
    <property type="entry name" value="D-2-hydroxyacid_DH"/>
</dbReference>
<evidence type="ECO:0000256" key="5">
    <source>
        <dbReference type="RuleBase" id="RU003719"/>
    </source>
</evidence>
<dbReference type="InterPro" id="IPR029752">
    <property type="entry name" value="D-isomer_DH_CS1"/>
</dbReference>
<sequence length="352" mass="37894">MNGQKPRVTYFEKWVDPVAVTRLEEEGSIDLIRQSYDDPEALNRELMDTAQGYQIAPRVELKAPWFADAAFVARHPALLAICSTGSGYDVIDVEACTRAGIVVCNQAGTNAQPVAEHAVALMLTLSKRLVSTDRALRRQGRVERFAYPGNDLFGKTVGIVGLGHIGRRVAGICRNGFGMTVLACDPYLPGDEIAARGATETTFDTLLARSDFVSVNCPRTAETLGMFGVEAFAAMKPSAYFINTARGGIHDETALAAALRAGSIAGAGLDVFLEEPPAQDHPLLAFDNVVANPHIAGLTHESLYTMSAEAAAQWITLFRGEVPPRLINPAAWPKFCDRFEAAFGSRPAALTN</sequence>
<dbReference type="InterPro" id="IPR006140">
    <property type="entry name" value="D-isomer_DH_NAD-bd"/>
</dbReference>
<dbReference type="FunFam" id="3.40.50.720:FF:000203">
    <property type="entry name" value="D-3-phosphoglycerate dehydrogenase (SerA)"/>
    <property type="match status" value="1"/>
</dbReference>
<dbReference type="EMBL" id="PGTB01000022">
    <property type="protein sequence ID" value="PJE37106.1"/>
    <property type="molecule type" value="Genomic_DNA"/>
</dbReference>
<evidence type="ECO:0000259" key="7">
    <source>
        <dbReference type="Pfam" id="PF02826"/>
    </source>
</evidence>
<dbReference type="Pfam" id="PF02826">
    <property type="entry name" value="2-Hacid_dh_C"/>
    <property type="match status" value="1"/>
</dbReference>
<evidence type="ECO:0000259" key="6">
    <source>
        <dbReference type="Pfam" id="PF00389"/>
    </source>
</evidence>
<dbReference type="CDD" id="cd12173">
    <property type="entry name" value="PGDH_4"/>
    <property type="match status" value="1"/>
</dbReference>
<keyword evidence="3 5" id="KW-0560">Oxidoreductase</keyword>
<comment type="similarity">
    <text evidence="1 5">Belongs to the D-isomer specific 2-hydroxyacid dehydrogenase family.</text>
</comment>
<reference evidence="8 9" key="1">
    <citation type="journal article" date="2018" name="Int. J. Syst. Evol. Microbiol.">
        <title>Pseudooceanicola lipolyticus sp. nov., a marine alphaproteobacterium, reclassification of Oceanicola flagellatus as Pseudooceanicola flagellatus comb. nov. and emended description of the genus Pseudooceanicola.</title>
        <authorList>
            <person name="Huang M.-M."/>
            <person name="Guo L.-L."/>
            <person name="Wu Y.-H."/>
            <person name="Lai Q.-L."/>
            <person name="Shao Z.-Z."/>
            <person name="Wang C.-S."/>
            <person name="Wu M."/>
            <person name="Xu X.-W."/>
        </authorList>
    </citation>
    <scope>NUCLEOTIDE SEQUENCE [LARGE SCALE GENOMIC DNA]</scope>
    <source>
        <strain evidence="8 9">157</strain>
    </source>
</reference>
<keyword evidence="4" id="KW-0520">NAD</keyword>
<dbReference type="SUPFAM" id="SSF52283">
    <property type="entry name" value="Formate/glycerate dehydrogenase catalytic domain-like"/>
    <property type="match status" value="1"/>
</dbReference>
<accession>A0A2M8J2V1</accession>
<dbReference type="Proteomes" id="UP000231553">
    <property type="component" value="Unassembled WGS sequence"/>
</dbReference>
<comment type="caution">
    <text evidence="8">The sequence shown here is derived from an EMBL/GenBank/DDBJ whole genome shotgun (WGS) entry which is preliminary data.</text>
</comment>
<protein>
    <submittedName>
        <fullName evidence="8">3-phosphoglycerate dehydrogenase</fullName>
    </submittedName>
</protein>
<evidence type="ECO:0000256" key="4">
    <source>
        <dbReference type="ARBA" id="ARBA00023027"/>
    </source>
</evidence>
<name>A0A2M8J2V1_9RHOB</name>
<dbReference type="GO" id="GO:0051287">
    <property type="term" value="F:NAD binding"/>
    <property type="evidence" value="ECO:0007669"/>
    <property type="project" value="InterPro"/>
</dbReference>
<evidence type="ECO:0000256" key="1">
    <source>
        <dbReference type="ARBA" id="ARBA00005854"/>
    </source>
</evidence>
<feature type="domain" description="D-isomer specific 2-hydroxyacid dehydrogenase NAD-binding" evidence="7">
    <location>
        <begin position="119"/>
        <end position="296"/>
    </location>
</feature>
<evidence type="ECO:0000256" key="2">
    <source>
        <dbReference type="ARBA" id="ARBA00022605"/>
    </source>
</evidence>
<dbReference type="PROSITE" id="PS00670">
    <property type="entry name" value="D_2_HYDROXYACID_DH_2"/>
    <property type="match status" value="1"/>
</dbReference>
<keyword evidence="9" id="KW-1185">Reference proteome</keyword>
<dbReference type="GO" id="GO:0016616">
    <property type="term" value="F:oxidoreductase activity, acting on the CH-OH group of donors, NAD or NADP as acceptor"/>
    <property type="evidence" value="ECO:0007669"/>
    <property type="project" value="InterPro"/>
</dbReference>
<proteinExistence type="inferred from homology"/>
<dbReference type="AlphaFoldDB" id="A0A2M8J2V1"/>
<dbReference type="InterPro" id="IPR029753">
    <property type="entry name" value="D-isomer_DH_CS"/>
</dbReference>
<dbReference type="InterPro" id="IPR006139">
    <property type="entry name" value="D-isomer_2_OHA_DH_cat_dom"/>
</dbReference>
<dbReference type="OrthoDB" id="9793626at2"/>